<dbReference type="Gene3D" id="3.30.565.10">
    <property type="entry name" value="Histidine kinase-like ATPase, C-terminal domain"/>
    <property type="match status" value="1"/>
</dbReference>
<evidence type="ECO:0000256" key="7">
    <source>
        <dbReference type="ARBA" id="ARBA00022840"/>
    </source>
</evidence>
<dbReference type="RefSeq" id="WP_006638463.1">
    <property type="nucleotide sequence ID" value="NZ_CABJEH010000001.1"/>
</dbReference>
<dbReference type="CDD" id="cd00130">
    <property type="entry name" value="PAS"/>
    <property type="match status" value="3"/>
</dbReference>
<organism evidence="12 13">
    <name type="scientific">Bacillus sonorensis</name>
    <dbReference type="NCBI Taxonomy" id="119858"/>
    <lineage>
        <taxon>Bacteria</taxon>
        <taxon>Bacillati</taxon>
        <taxon>Bacillota</taxon>
        <taxon>Bacilli</taxon>
        <taxon>Bacillales</taxon>
        <taxon>Bacillaceae</taxon>
        <taxon>Bacillus</taxon>
    </lineage>
</organism>
<comment type="catalytic activity">
    <reaction evidence="1">
        <text>ATP + protein L-histidine = ADP + protein N-phospho-L-histidine.</text>
        <dbReference type="EC" id="2.7.13.3"/>
    </reaction>
</comment>
<keyword evidence="3" id="KW-0597">Phosphoprotein</keyword>
<dbReference type="GeneID" id="92852649"/>
<proteinExistence type="predicted"/>
<evidence type="ECO:0000256" key="4">
    <source>
        <dbReference type="ARBA" id="ARBA00022679"/>
    </source>
</evidence>
<dbReference type="Pfam" id="PF13188">
    <property type="entry name" value="PAS_8"/>
    <property type="match status" value="1"/>
</dbReference>
<dbReference type="SUPFAM" id="SSF47384">
    <property type="entry name" value="Homodimeric domain of signal transducing histidine kinase"/>
    <property type="match status" value="1"/>
</dbReference>
<dbReference type="InterPro" id="IPR004358">
    <property type="entry name" value="Sig_transdc_His_kin-like_C"/>
</dbReference>
<evidence type="ECO:0000256" key="8">
    <source>
        <dbReference type="ARBA" id="ARBA00023012"/>
    </source>
</evidence>
<dbReference type="Pfam" id="PF00989">
    <property type="entry name" value="PAS"/>
    <property type="match status" value="2"/>
</dbReference>
<feature type="domain" description="PAS" evidence="11">
    <location>
        <begin position="30"/>
        <end position="100"/>
    </location>
</feature>
<feature type="coiled-coil region" evidence="9">
    <location>
        <begin position="10"/>
        <end position="37"/>
    </location>
</feature>
<keyword evidence="5" id="KW-0547">Nucleotide-binding</keyword>
<name>A0ABM6LKP6_9BACI</name>
<dbReference type="CDD" id="cd00082">
    <property type="entry name" value="HisKA"/>
    <property type="match status" value="1"/>
</dbReference>
<dbReference type="SMART" id="SM00091">
    <property type="entry name" value="PAS"/>
    <property type="match status" value="4"/>
</dbReference>
<evidence type="ECO:0000259" key="10">
    <source>
        <dbReference type="PROSITE" id="PS50109"/>
    </source>
</evidence>
<dbReference type="InterPro" id="IPR003661">
    <property type="entry name" value="HisK_dim/P_dom"/>
</dbReference>
<keyword evidence="13" id="KW-1185">Reference proteome</keyword>
<dbReference type="EC" id="2.7.13.3" evidence="2"/>
<dbReference type="PANTHER" id="PTHR43065:SF34">
    <property type="entry name" value="SPORULATION KINASE A"/>
    <property type="match status" value="1"/>
</dbReference>
<evidence type="ECO:0000259" key="11">
    <source>
        <dbReference type="PROSITE" id="PS50112"/>
    </source>
</evidence>
<dbReference type="Pfam" id="PF00512">
    <property type="entry name" value="HisKA"/>
    <property type="match status" value="1"/>
</dbReference>
<dbReference type="SUPFAM" id="SSF55874">
    <property type="entry name" value="ATPase domain of HSP90 chaperone/DNA topoisomerase II/histidine kinase"/>
    <property type="match status" value="1"/>
</dbReference>
<feature type="domain" description="Histidine kinase" evidence="10">
    <location>
        <begin position="523"/>
        <end position="730"/>
    </location>
</feature>
<evidence type="ECO:0000256" key="9">
    <source>
        <dbReference type="SAM" id="Coils"/>
    </source>
</evidence>
<dbReference type="Gene3D" id="1.10.287.130">
    <property type="match status" value="1"/>
</dbReference>
<dbReference type="InterPro" id="IPR005467">
    <property type="entry name" value="His_kinase_dom"/>
</dbReference>
<dbReference type="EMBL" id="CP021920">
    <property type="protein sequence ID" value="ASB89914.1"/>
    <property type="molecule type" value="Genomic_DNA"/>
</dbReference>
<dbReference type="InterPro" id="IPR013656">
    <property type="entry name" value="PAS_4"/>
</dbReference>
<dbReference type="Gene3D" id="3.30.450.20">
    <property type="entry name" value="PAS domain"/>
    <property type="match status" value="4"/>
</dbReference>
<dbReference type="InterPro" id="IPR036097">
    <property type="entry name" value="HisK_dim/P_sf"/>
</dbReference>
<dbReference type="InterPro" id="IPR003594">
    <property type="entry name" value="HATPase_dom"/>
</dbReference>
<keyword evidence="4 12" id="KW-0808">Transferase</keyword>
<evidence type="ECO:0000256" key="3">
    <source>
        <dbReference type="ARBA" id="ARBA00022553"/>
    </source>
</evidence>
<dbReference type="NCBIfam" id="TIGR00229">
    <property type="entry name" value="sensory_box"/>
    <property type="match status" value="4"/>
</dbReference>
<sequence length="737" mass="85256">MAETLDLKESLHLQNQLKKLKKENEKLKADLYQYELMFNGTLDAIFILDQQMNIVQANDAACNILQSKKKNVLNRSALDFLHAVPPEELHQNVHRFLERGYAKKEAAIRLDNGSVKYIEFTANKGIKEDCFFVVMRDISSKKILERERSINEKLFKDLFHRAVEGIVIFDKQGRFIDANQSFCQSFEIEKDELSKLKLAQFVSAENAGKLDSIWSALFRRGKAKGELPVRLRSGTYRLFDLTITSNILNGFYMSIMRDITEKRSMEKQLFKSEERFREVFENAMDAIIIMNNDGRIVKANQSACKIFELPMDELLHKKMWDFIDKTDKRYLSIQEQYNEKGEIRAELLFRMANGQYKELEFTSKRIMFDSQDLTILRNVSDRKQMEKELRESELKFRKVFDGSMDGIVLFNNQYEIIDANPLAGKIFSLPLERLKTANLLDVISGYQIENAASPAKTISFEEMDNDIPFLLTDQKRILEFSFKRNIIQNMNLAMFRDVTERKELEERLRKSDTLHVVGELAAGIAHEIRNPMTALKGFIQLLKGSIQEGDHSLYFNVITSELKRIESIITEFLILAKPQAIMYEKKDVVRIMQDTMDLLHAQANLDNVQMHLNCEGQIPLIYCEPNQLKQVFINILKNAIEVMPDGGNVYVTIKPKDDDHIIVSLTDEGIGMTEDKLKRLGEPFYTTKERGTGLGLMVSYKIIEEHNGKIEVESEEGKGTTFHLTLPIRQQHEEEAL</sequence>
<dbReference type="SUPFAM" id="SSF55785">
    <property type="entry name" value="PYP-like sensor domain (PAS domain)"/>
    <property type="match status" value="4"/>
</dbReference>
<evidence type="ECO:0000313" key="12">
    <source>
        <dbReference type="EMBL" id="ASB89914.1"/>
    </source>
</evidence>
<reference evidence="12 13" key="1">
    <citation type="submission" date="2017-06" db="EMBL/GenBank/DDBJ databases">
        <title>Genome sequence of Bacillus sonorensis strain SRCM101395.</title>
        <authorList>
            <person name="Cho S.H."/>
        </authorList>
    </citation>
    <scope>NUCLEOTIDE SEQUENCE [LARGE SCALE GENOMIC DNA]</scope>
    <source>
        <strain evidence="12 13">SRCM101395</strain>
    </source>
</reference>
<dbReference type="SMART" id="SM00388">
    <property type="entry name" value="HisKA"/>
    <property type="match status" value="1"/>
</dbReference>
<dbReference type="InterPro" id="IPR036890">
    <property type="entry name" value="HATPase_C_sf"/>
</dbReference>
<dbReference type="PROSITE" id="PS50112">
    <property type="entry name" value="PAS"/>
    <property type="match status" value="2"/>
</dbReference>
<dbReference type="Pfam" id="PF08448">
    <property type="entry name" value="PAS_4"/>
    <property type="match status" value="1"/>
</dbReference>
<dbReference type="Proteomes" id="UP000196877">
    <property type="component" value="Chromosome"/>
</dbReference>
<gene>
    <name evidence="12" type="primary">kinE</name>
    <name evidence="12" type="ORF">S101395_03407</name>
</gene>
<feature type="domain" description="PAS" evidence="11">
    <location>
        <begin position="272"/>
        <end position="331"/>
    </location>
</feature>
<dbReference type="InterPro" id="IPR000014">
    <property type="entry name" value="PAS"/>
</dbReference>
<evidence type="ECO:0000256" key="1">
    <source>
        <dbReference type="ARBA" id="ARBA00000085"/>
    </source>
</evidence>
<dbReference type="PROSITE" id="PS50109">
    <property type="entry name" value="HIS_KIN"/>
    <property type="match status" value="1"/>
</dbReference>
<keyword evidence="9" id="KW-0175">Coiled coil</keyword>
<dbReference type="Pfam" id="PF02518">
    <property type="entry name" value="HATPase_c"/>
    <property type="match status" value="1"/>
</dbReference>
<keyword evidence="8" id="KW-0902">Two-component regulatory system</keyword>
<accession>A0ABM6LKP6</accession>
<keyword evidence="7" id="KW-0067">ATP-binding</keyword>
<protein>
    <recommendedName>
        <fullName evidence="2">histidine kinase</fullName>
        <ecNumber evidence="2">2.7.13.3</ecNumber>
    </recommendedName>
</protein>
<evidence type="ECO:0000256" key="5">
    <source>
        <dbReference type="ARBA" id="ARBA00022741"/>
    </source>
</evidence>
<dbReference type="PANTHER" id="PTHR43065">
    <property type="entry name" value="SENSOR HISTIDINE KINASE"/>
    <property type="match status" value="1"/>
</dbReference>
<dbReference type="PRINTS" id="PR00344">
    <property type="entry name" value="BCTRLSENSOR"/>
</dbReference>
<keyword evidence="6 12" id="KW-0418">Kinase</keyword>
<dbReference type="GO" id="GO:0004673">
    <property type="term" value="F:protein histidine kinase activity"/>
    <property type="evidence" value="ECO:0007669"/>
    <property type="project" value="UniProtKB-EC"/>
</dbReference>
<dbReference type="InterPro" id="IPR013767">
    <property type="entry name" value="PAS_fold"/>
</dbReference>
<evidence type="ECO:0000256" key="2">
    <source>
        <dbReference type="ARBA" id="ARBA00012438"/>
    </source>
</evidence>
<dbReference type="InterPro" id="IPR035965">
    <property type="entry name" value="PAS-like_dom_sf"/>
</dbReference>
<evidence type="ECO:0000313" key="13">
    <source>
        <dbReference type="Proteomes" id="UP000196877"/>
    </source>
</evidence>
<dbReference type="SMART" id="SM00387">
    <property type="entry name" value="HATPase_c"/>
    <property type="match status" value="1"/>
</dbReference>
<evidence type="ECO:0000256" key="6">
    <source>
        <dbReference type="ARBA" id="ARBA00022777"/>
    </source>
</evidence>